<dbReference type="SMART" id="SM00866">
    <property type="entry name" value="UTRA"/>
    <property type="match status" value="1"/>
</dbReference>
<keyword evidence="2" id="KW-0238">DNA-binding</keyword>
<protein>
    <recommendedName>
        <fullName evidence="4">HTH gntR-type domain-containing protein</fullName>
    </recommendedName>
</protein>
<dbReference type="GO" id="GO:0003700">
    <property type="term" value="F:DNA-binding transcription factor activity"/>
    <property type="evidence" value="ECO:0007669"/>
    <property type="project" value="InterPro"/>
</dbReference>
<dbReference type="GO" id="GO:0003677">
    <property type="term" value="F:DNA binding"/>
    <property type="evidence" value="ECO:0007669"/>
    <property type="project" value="UniProtKB-KW"/>
</dbReference>
<accession>A0A2N7U7S5</accession>
<dbReference type="CDD" id="cd07377">
    <property type="entry name" value="WHTH_GntR"/>
    <property type="match status" value="1"/>
</dbReference>
<dbReference type="InterPro" id="IPR050679">
    <property type="entry name" value="Bact_HTH_transcr_reg"/>
</dbReference>
<evidence type="ECO:0000256" key="2">
    <source>
        <dbReference type="ARBA" id="ARBA00023125"/>
    </source>
</evidence>
<dbReference type="InterPro" id="IPR036388">
    <property type="entry name" value="WH-like_DNA-bd_sf"/>
</dbReference>
<dbReference type="Gene3D" id="1.10.10.10">
    <property type="entry name" value="Winged helix-like DNA-binding domain superfamily/Winged helix DNA-binding domain"/>
    <property type="match status" value="1"/>
</dbReference>
<keyword evidence="6" id="KW-1185">Reference proteome</keyword>
<comment type="caution">
    <text evidence="5">The sequence shown here is derived from an EMBL/GenBank/DDBJ whole genome shotgun (WGS) entry which is preliminary data.</text>
</comment>
<dbReference type="GO" id="GO:0045892">
    <property type="term" value="P:negative regulation of DNA-templated transcription"/>
    <property type="evidence" value="ECO:0007669"/>
    <property type="project" value="TreeGrafter"/>
</dbReference>
<dbReference type="SUPFAM" id="SSF46785">
    <property type="entry name" value="Winged helix' DNA-binding domain"/>
    <property type="match status" value="1"/>
</dbReference>
<dbReference type="InterPro" id="IPR036390">
    <property type="entry name" value="WH_DNA-bd_sf"/>
</dbReference>
<dbReference type="PROSITE" id="PS50949">
    <property type="entry name" value="HTH_GNTR"/>
    <property type="match status" value="1"/>
</dbReference>
<dbReference type="InterPro" id="IPR028978">
    <property type="entry name" value="Chorismate_lyase_/UTRA_dom_sf"/>
</dbReference>
<dbReference type="FunFam" id="1.10.10.10:FF:000079">
    <property type="entry name" value="GntR family transcriptional regulator"/>
    <property type="match status" value="1"/>
</dbReference>
<dbReference type="SUPFAM" id="SSF64288">
    <property type="entry name" value="Chorismate lyase-like"/>
    <property type="match status" value="1"/>
</dbReference>
<dbReference type="Pfam" id="PF07702">
    <property type="entry name" value="UTRA"/>
    <property type="match status" value="1"/>
</dbReference>
<dbReference type="PRINTS" id="PR00035">
    <property type="entry name" value="HTHGNTR"/>
</dbReference>
<keyword evidence="3" id="KW-0804">Transcription</keyword>
<feature type="domain" description="HTH gntR-type" evidence="4">
    <location>
        <begin position="8"/>
        <end position="76"/>
    </location>
</feature>
<dbReference type="PANTHER" id="PTHR44846">
    <property type="entry name" value="MANNOSYL-D-GLYCERATE TRANSPORT/METABOLISM SYSTEM REPRESSOR MNGR-RELATED"/>
    <property type="match status" value="1"/>
</dbReference>
<dbReference type="RefSeq" id="WP_102652385.1">
    <property type="nucleotide sequence ID" value="NZ_PNRF01000012.1"/>
</dbReference>
<evidence type="ECO:0000313" key="6">
    <source>
        <dbReference type="Proteomes" id="UP000235803"/>
    </source>
</evidence>
<reference evidence="5 6" key="1">
    <citation type="submission" date="2018-01" db="EMBL/GenBank/DDBJ databases">
        <title>Halomonas endophytica sp. nov., isolated from storage liquid in the stems of Populus euphratica.</title>
        <authorList>
            <person name="Chen C."/>
        </authorList>
    </citation>
    <scope>NUCLEOTIDE SEQUENCE [LARGE SCALE GENOMIC DNA]</scope>
    <source>
        <strain evidence="5 6">MC28</strain>
    </source>
</reference>
<evidence type="ECO:0000259" key="4">
    <source>
        <dbReference type="PROSITE" id="PS50949"/>
    </source>
</evidence>
<evidence type="ECO:0000313" key="5">
    <source>
        <dbReference type="EMBL" id="PMR76481.1"/>
    </source>
</evidence>
<dbReference type="SMART" id="SM00345">
    <property type="entry name" value="HTH_GNTR"/>
    <property type="match status" value="1"/>
</dbReference>
<gene>
    <name evidence="5" type="ORF">C1H69_05405</name>
</gene>
<dbReference type="EMBL" id="PNRF01000012">
    <property type="protein sequence ID" value="PMR76481.1"/>
    <property type="molecule type" value="Genomic_DNA"/>
</dbReference>
<dbReference type="InterPro" id="IPR000524">
    <property type="entry name" value="Tscrpt_reg_HTH_GntR"/>
</dbReference>
<dbReference type="Gene3D" id="3.40.1410.10">
    <property type="entry name" value="Chorismate lyase-like"/>
    <property type="match status" value="1"/>
</dbReference>
<name>A0A2N7U7S5_9GAMM</name>
<proteinExistence type="predicted"/>
<dbReference type="PANTHER" id="PTHR44846:SF1">
    <property type="entry name" value="MANNOSYL-D-GLYCERATE TRANSPORT_METABOLISM SYSTEM REPRESSOR MNGR-RELATED"/>
    <property type="match status" value="1"/>
</dbReference>
<evidence type="ECO:0000256" key="1">
    <source>
        <dbReference type="ARBA" id="ARBA00023015"/>
    </source>
</evidence>
<sequence>MPKKADFTPIYAQIGDFVRQSIESGQYAPGDRLPSEKELTEQFGTTRATVARALQKLVYEGLVQRRPGSGSFVRQADLNIPLETTRIRSFDEQMASSGERVSYRLIGFRAESCRSACEALGLAAEDTYLLERLRLVNDAPLSLERRYMSKTIGDRLSVRELNTMSIHRILAEVLQDPVVHIHGNIRVGSATPEIAELLEITRGSPLLIRDYVLSNAASRPLIYGESVYKEQFRIPYQVHQVEGK</sequence>
<dbReference type="OrthoDB" id="7173258at2"/>
<dbReference type="Proteomes" id="UP000235803">
    <property type="component" value="Unassembled WGS sequence"/>
</dbReference>
<evidence type="ECO:0000256" key="3">
    <source>
        <dbReference type="ARBA" id="ARBA00023163"/>
    </source>
</evidence>
<dbReference type="InterPro" id="IPR011663">
    <property type="entry name" value="UTRA"/>
</dbReference>
<keyword evidence="1" id="KW-0805">Transcription regulation</keyword>
<organism evidence="5 6">
    <name type="scientific">Billgrantia endophytica</name>
    <dbReference type="NCBI Taxonomy" id="2033802"/>
    <lineage>
        <taxon>Bacteria</taxon>
        <taxon>Pseudomonadati</taxon>
        <taxon>Pseudomonadota</taxon>
        <taxon>Gammaproteobacteria</taxon>
        <taxon>Oceanospirillales</taxon>
        <taxon>Halomonadaceae</taxon>
        <taxon>Billgrantia</taxon>
    </lineage>
</organism>
<dbReference type="AlphaFoldDB" id="A0A2N7U7S5"/>
<dbReference type="Pfam" id="PF00392">
    <property type="entry name" value="GntR"/>
    <property type="match status" value="1"/>
</dbReference>